<dbReference type="InterPro" id="IPR002192">
    <property type="entry name" value="PPDK_AMP/ATP-bd"/>
</dbReference>
<evidence type="ECO:0000313" key="3">
    <source>
        <dbReference type="EMBL" id="QII82131.1"/>
    </source>
</evidence>
<accession>A0A6G7KA95</accession>
<dbReference type="Gene3D" id="3.30.470.20">
    <property type="entry name" value="ATP-grasp fold, B domain"/>
    <property type="match status" value="2"/>
</dbReference>
<evidence type="ECO:0000259" key="2">
    <source>
        <dbReference type="Pfam" id="PF01326"/>
    </source>
</evidence>
<dbReference type="PANTHER" id="PTHR43615">
    <property type="entry name" value="PHOSPHOENOLPYRUVATE SYNTHASE-RELATED"/>
    <property type="match status" value="1"/>
</dbReference>
<dbReference type="Pfam" id="PF01326">
    <property type="entry name" value="PPDK_N"/>
    <property type="match status" value="1"/>
</dbReference>
<dbReference type="PANTHER" id="PTHR43615:SF1">
    <property type="entry name" value="PPDK_N DOMAIN-CONTAINING PROTEIN"/>
    <property type="match status" value="1"/>
</dbReference>
<gene>
    <name evidence="3" type="ORF">G7057_06585</name>
</gene>
<dbReference type="Proteomes" id="UP000501451">
    <property type="component" value="Chromosome"/>
</dbReference>
<evidence type="ECO:0000313" key="4">
    <source>
        <dbReference type="Proteomes" id="UP000501451"/>
    </source>
</evidence>
<name>A0A6G7KA95_9LACT</name>
<proteinExistence type="predicted"/>
<dbReference type="InterPro" id="IPR036637">
    <property type="entry name" value="Phosphohistidine_dom_sf"/>
</dbReference>
<dbReference type="KEGG" id="jar:G7057_06585"/>
<reference evidence="3 4" key="1">
    <citation type="journal article" date="2017" name="Int. J. Syst. Evol. Microbiol.">
        <title>Jeotgalibaca porci sp. nov. and Jeotgalibaca arthritidis sp. nov., isolated from pigs, and emended description of the genus Jeotgalibaca.</title>
        <authorList>
            <person name="Zamora L."/>
            <person name="Perez-Sancho M."/>
            <person name="Dominguez L."/>
            <person name="Fernandez-Garayzabal J.F."/>
            <person name="Vela A.I."/>
        </authorList>
    </citation>
    <scope>NUCLEOTIDE SEQUENCE [LARGE SCALE GENOMIC DNA]</scope>
    <source>
        <strain evidence="3 4">CECT 9157</strain>
    </source>
</reference>
<feature type="domain" description="Pyruvate phosphate dikinase AMP/ATP-binding" evidence="2">
    <location>
        <begin position="56"/>
        <end position="193"/>
    </location>
</feature>
<dbReference type="EMBL" id="CP049740">
    <property type="protein sequence ID" value="QII82131.1"/>
    <property type="molecule type" value="Genomic_DNA"/>
</dbReference>
<dbReference type="SUPFAM" id="SSF52009">
    <property type="entry name" value="Phosphohistidine domain"/>
    <property type="match status" value="1"/>
</dbReference>
<dbReference type="GO" id="GO:0005524">
    <property type="term" value="F:ATP binding"/>
    <property type="evidence" value="ECO:0007669"/>
    <property type="project" value="InterPro"/>
</dbReference>
<evidence type="ECO:0000259" key="1">
    <source>
        <dbReference type="Pfam" id="PF00391"/>
    </source>
</evidence>
<dbReference type="Gene3D" id="3.30.1490.20">
    <property type="entry name" value="ATP-grasp fold, A domain"/>
    <property type="match status" value="1"/>
</dbReference>
<protein>
    <submittedName>
        <fullName evidence="3">Phosphoenolpyruvate synthase</fullName>
    </submittedName>
</protein>
<dbReference type="AlphaFoldDB" id="A0A6G7KA95"/>
<dbReference type="Pfam" id="PF00391">
    <property type="entry name" value="PEP-utilizers"/>
    <property type="match status" value="1"/>
</dbReference>
<sequence>MWLKDSQLTLQNAGGKATALAEMKKIGLNVPDFIVLSVAGGETISERLEPALTEKENDQLYRLLDDCCSDYDVFSVRSSAVKEDSHDLSFAGLFDTYLNVSRDQLAENIAKCLASARSKHVEDYADHNQLDQSDLKMAVIIQGMVASEKAGVLFTANPNGLLNEQVLVVGNGLGDGIVDGIVPVTTYYIKADEGLSYYEQDEDSPLLEAAELASLLQQAKQLQTTSKSYLDCEFAISGGQVYYLQSRPITTLKPKDQAGTPLILNNSNLVESYPGISSPLTESFIQYAYQQVFRGVAWRFSKSDSLLEDYDDAFSTLVVSTNGRMYYNMNHLYSLLQFLPFPQQVLPIWQEMMGFSQKEVILAPNLKKKTSLFDSLRISARILKEFFTTPGQMAALNQSFDQVEDYFNAHYSDQMGMDEVKSLYNGLAERILMKWDITLVNDLYAFVYTGLLKKSLSKWGGAESEEQWNQWFSGIPAISSMEPVRAMEDLANYVLRHQILDDLLALTSVDELEAYLEKDQTGFAQHFTYYINRYGDRSLEELKLETETFRANPMKAIQQLISFCQHPTNHGQTKQADQSLTFSASFWKKGLVRYLSKHARLGIENREISRLNRSRIYGMVRTMMLRMGKLAEEAGWLDHSRDIFWLTMDEVMTLSAETSAKVVVEERRNRYNGYDQLPPYGYLVFQDQVVNKAVQTVQSLIDDEQTNHFQGIATSSGKVSGDVLVIANPNEVTESVIGKILVTTMTDPGWVFLLTQAKGIIAEKGSLLSHTAIISRELNIPAVVGIKQITQRLKTGDQVELDANTGRVTILKRKGEQNES</sequence>
<organism evidence="3 4">
    <name type="scientific">Jeotgalibaca arthritidis</name>
    <dbReference type="NCBI Taxonomy" id="1868794"/>
    <lineage>
        <taxon>Bacteria</taxon>
        <taxon>Bacillati</taxon>
        <taxon>Bacillota</taxon>
        <taxon>Bacilli</taxon>
        <taxon>Lactobacillales</taxon>
        <taxon>Carnobacteriaceae</taxon>
        <taxon>Jeotgalibaca</taxon>
    </lineage>
</organism>
<keyword evidence="4" id="KW-1185">Reference proteome</keyword>
<feature type="domain" description="PEP-utilising enzyme mobile" evidence="1">
    <location>
        <begin position="738"/>
        <end position="806"/>
    </location>
</feature>
<dbReference type="InterPro" id="IPR051549">
    <property type="entry name" value="PEP_Utilizing_Enz"/>
</dbReference>
<dbReference type="InterPro" id="IPR008279">
    <property type="entry name" value="PEP-util_enz_mobile_dom"/>
</dbReference>
<dbReference type="InterPro" id="IPR013815">
    <property type="entry name" value="ATP_grasp_subdomain_1"/>
</dbReference>
<dbReference type="GO" id="GO:0016301">
    <property type="term" value="F:kinase activity"/>
    <property type="evidence" value="ECO:0007669"/>
    <property type="project" value="InterPro"/>
</dbReference>
<dbReference type="RefSeq" id="WP_166162165.1">
    <property type="nucleotide sequence ID" value="NZ_CP049740.1"/>
</dbReference>
<dbReference type="Gene3D" id="3.50.30.10">
    <property type="entry name" value="Phosphohistidine domain"/>
    <property type="match status" value="1"/>
</dbReference>
<dbReference type="SUPFAM" id="SSF56059">
    <property type="entry name" value="Glutathione synthetase ATP-binding domain-like"/>
    <property type="match status" value="1"/>
</dbReference>
<keyword evidence="3" id="KW-0670">Pyruvate</keyword>